<dbReference type="GO" id="GO:0020037">
    <property type="term" value="F:heme binding"/>
    <property type="evidence" value="ECO:0007669"/>
    <property type="project" value="InterPro"/>
</dbReference>
<dbReference type="SUPFAM" id="SSF48264">
    <property type="entry name" value="Cytochrome P450"/>
    <property type="match status" value="1"/>
</dbReference>
<dbReference type="GeneID" id="41964932"/>
<dbReference type="PROSITE" id="PS00086">
    <property type="entry name" value="CYTOCHROME_P450"/>
    <property type="match status" value="1"/>
</dbReference>
<proteinExistence type="inferred from homology"/>
<dbReference type="GO" id="GO:0005506">
    <property type="term" value="F:iron ion binding"/>
    <property type="evidence" value="ECO:0007669"/>
    <property type="project" value="InterPro"/>
</dbReference>
<evidence type="ECO:0000256" key="1">
    <source>
        <dbReference type="ARBA" id="ARBA00001971"/>
    </source>
</evidence>
<dbReference type="GO" id="GO:0004497">
    <property type="term" value="F:monooxygenase activity"/>
    <property type="evidence" value="ECO:0007669"/>
    <property type="project" value="UniProtKB-KW"/>
</dbReference>
<evidence type="ECO:0000256" key="7">
    <source>
        <dbReference type="ARBA" id="ARBA00023033"/>
    </source>
</evidence>
<evidence type="ECO:0000256" key="3">
    <source>
        <dbReference type="ARBA" id="ARBA00022617"/>
    </source>
</evidence>
<evidence type="ECO:0000256" key="9">
    <source>
        <dbReference type="RuleBase" id="RU000461"/>
    </source>
</evidence>
<dbReference type="GO" id="GO:0016705">
    <property type="term" value="F:oxidoreductase activity, acting on paired donors, with incorporation or reduction of molecular oxygen"/>
    <property type="evidence" value="ECO:0007669"/>
    <property type="project" value="InterPro"/>
</dbReference>
<comment type="similarity">
    <text evidence="2 9">Belongs to the cytochrome P450 family.</text>
</comment>
<comment type="cofactor">
    <cofactor evidence="1 8">
        <name>heme</name>
        <dbReference type="ChEBI" id="CHEBI:30413"/>
    </cofactor>
</comment>
<dbReference type="KEGG" id="pgri:PgNI_10045"/>
<reference evidence="11" key="1">
    <citation type="journal article" date="2019" name="Mol. Biol. Evol.">
        <title>Blast fungal genomes show frequent chromosomal changes, gene gains and losses, and effector gene turnover.</title>
        <authorList>
            <person name="Gomez Luciano L.B."/>
            <person name="Jason Tsai I."/>
            <person name="Chuma I."/>
            <person name="Tosa Y."/>
            <person name="Chen Y.H."/>
            <person name="Li J.Y."/>
            <person name="Li M.Y."/>
            <person name="Jade Lu M.Y."/>
            <person name="Nakayashiki H."/>
            <person name="Li W.H."/>
        </authorList>
    </citation>
    <scope>NUCLEOTIDE SEQUENCE</scope>
    <source>
        <strain evidence="11">NI907</strain>
    </source>
</reference>
<dbReference type="PANTHER" id="PTHR46300">
    <property type="entry name" value="P450, PUTATIVE (EUROFUNG)-RELATED-RELATED"/>
    <property type="match status" value="1"/>
</dbReference>
<dbReference type="Pfam" id="PF00067">
    <property type="entry name" value="p450"/>
    <property type="match status" value="1"/>
</dbReference>
<keyword evidence="6 8" id="KW-0408">Iron</keyword>
<dbReference type="InterPro" id="IPR050364">
    <property type="entry name" value="Cytochrome_P450_fung"/>
</dbReference>
<dbReference type="RefSeq" id="XP_030977636.1">
    <property type="nucleotide sequence ID" value="XM_031130024.1"/>
</dbReference>
<dbReference type="Proteomes" id="UP000515153">
    <property type="component" value="Unplaced"/>
</dbReference>
<organism evidence="10 11">
    <name type="scientific">Pyricularia grisea</name>
    <name type="common">Crabgrass-specific blast fungus</name>
    <name type="synonym">Magnaporthe grisea</name>
    <dbReference type="NCBI Taxonomy" id="148305"/>
    <lineage>
        <taxon>Eukaryota</taxon>
        <taxon>Fungi</taxon>
        <taxon>Dikarya</taxon>
        <taxon>Ascomycota</taxon>
        <taxon>Pezizomycotina</taxon>
        <taxon>Sordariomycetes</taxon>
        <taxon>Sordariomycetidae</taxon>
        <taxon>Magnaporthales</taxon>
        <taxon>Pyriculariaceae</taxon>
        <taxon>Pyricularia</taxon>
    </lineage>
</organism>
<evidence type="ECO:0000313" key="10">
    <source>
        <dbReference type="Proteomes" id="UP000515153"/>
    </source>
</evidence>
<reference evidence="11" key="3">
    <citation type="submission" date="2025-08" db="UniProtKB">
        <authorList>
            <consortium name="RefSeq"/>
        </authorList>
    </citation>
    <scope>IDENTIFICATION</scope>
    <source>
        <strain evidence="11">NI907</strain>
    </source>
</reference>
<evidence type="ECO:0000256" key="6">
    <source>
        <dbReference type="ARBA" id="ARBA00023004"/>
    </source>
</evidence>
<keyword evidence="7 9" id="KW-0503">Monooxygenase</keyword>
<name>A0A6P8ARU4_PYRGI</name>
<dbReference type="InterPro" id="IPR002401">
    <property type="entry name" value="Cyt_P450_E_grp-I"/>
</dbReference>
<dbReference type="Gene3D" id="1.10.630.10">
    <property type="entry name" value="Cytochrome P450"/>
    <property type="match status" value="1"/>
</dbReference>
<dbReference type="PRINTS" id="PR00385">
    <property type="entry name" value="P450"/>
</dbReference>
<evidence type="ECO:0000256" key="8">
    <source>
        <dbReference type="PIRSR" id="PIRSR602401-1"/>
    </source>
</evidence>
<dbReference type="CDD" id="cd11065">
    <property type="entry name" value="CYP64-like"/>
    <property type="match status" value="1"/>
</dbReference>
<dbReference type="InterPro" id="IPR036396">
    <property type="entry name" value="Cyt_P450_sf"/>
</dbReference>
<feature type="binding site" description="axial binding residue" evidence="8">
    <location>
        <position position="432"/>
    </location>
    <ligand>
        <name>heme</name>
        <dbReference type="ChEBI" id="CHEBI:30413"/>
    </ligand>
    <ligandPart>
        <name>Fe</name>
        <dbReference type="ChEBI" id="CHEBI:18248"/>
    </ligandPart>
</feature>
<gene>
    <name evidence="11" type="ORF">PgNI_10045</name>
</gene>
<dbReference type="AlphaFoldDB" id="A0A6P8ARU4"/>
<evidence type="ECO:0000256" key="5">
    <source>
        <dbReference type="ARBA" id="ARBA00023002"/>
    </source>
</evidence>
<evidence type="ECO:0000313" key="11">
    <source>
        <dbReference type="RefSeq" id="XP_030977636.1"/>
    </source>
</evidence>
<evidence type="ECO:0000256" key="2">
    <source>
        <dbReference type="ARBA" id="ARBA00010617"/>
    </source>
</evidence>
<evidence type="ECO:0000256" key="4">
    <source>
        <dbReference type="ARBA" id="ARBA00022723"/>
    </source>
</evidence>
<keyword evidence="10" id="KW-1185">Reference proteome</keyword>
<dbReference type="PRINTS" id="PR00463">
    <property type="entry name" value="EP450I"/>
</dbReference>
<dbReference type="InterPro" id="IPR017972">
    <property type="entry name" value="Cyt_P450_CS"/>
</dbReference>
<dbReference type="PANTHER" id="PTHR46300:SF7">
    <property type="entry name" value="P450, PUTATIVE (EUROFUNG)-RELATED"/>
    <property type="match status" value="1"/>
</dbReference>
<keyword evidence="3 8" id="KW-0349">Heme</keyword>
<keyword evidence="4 8" id="KW-0479">Metal-binding</keyword>
<keyword evidence="5 9" id="KW-0560">Oxidoreductase</keyword>
<sequence length="521" mass="57672">MLSALLALAVGIAAYFHLRRPRKLPPGPTPWPLLGNLLDLPPPSGPEYKHWLKLKDSHGPISSVTILGQPLILLHDRRAAVDLLDKTSMKTSGRPHMRFAEICGFTSLLNLEQYDAGYKLDRKLVHQQLGTKTVAARFREVFDGESARFLVKILEEPLGLVEHTTAVTGAIILKITYGYSISPSSPDPLVKLIDHTMEVFGKAASLLSWAVDIFPLLECLPEGLPFTHWKKVAREYAAILQHTTDVPYNFVRSQMSTNTNNLSYVSSLVSQYTQSGPLNPAIESVIKNTAVVMYGGGADTSANSIQAFVLAMLLRPAVQAKAQAEIDSVVGSNRLPFFADRRKLPYVNALVKETLRWFPVAPMAVPHRTDEALSYGGYTIPKGSYLLASIWWFLHDPDVYAEPDLFDPERFLAPRSEPDPEDHAFGYGRRVCPGRFLADESLFIIISRMLAVFDMNKARDADGNVIEPAIGGTRGLIDKPVKFAFDIKPRSDRAVELVRDVERLFPGDGSNAALVREIMAA</sequence>
<accession>A0A6P8ARU4</accession>
<protein>
    <submittedName>
        <fullName evidence="11">Uncharacterized protein</fullName>
    </submittedName>
</protein>
<dbReference type="InterPro" id="IPR001128">
    <property type="entry name" value="Cyt_P450"/>
</dbReference>
<dbReference type="OrthoDB" id="2789670at2759"/>
<reference evidence="11" key="2">
    <citation type="submission" date="2019-10" db="EMBL/GenBank/DDBJ databases">
        <authorList>
            <consortium name="NCBI Genome Project"/>
        </authorList>
    </citation>
    <scope>NUCLEOTIDE SEQUENCE</scope>
    <source>
        <strain evidence="11">NI907</strain>
    </source>
</reference>